<dbReference type="OrthoDB" id="784725at2759"/>
<evidence type="ECO:0000313" key="4">
    <source>
        <dbReference type="EMBL" id="POO01655.1"/>
    </source>
</evidence>
<keyword evidence="2" id="KW-1133">Transmembrane helix</keyword>
<dbReference type="EMBL" id="JXTC01000007">
    <property type="protein sequence ID" value="POO01655.1"/>
    <property type="molecule type" value="Genomic_DNA"/>
</dbReference>
<keyword evidence="2" id="KW-0472">Membrane</keyword>
<protein>
    <submittedName>
        <fullName evidence="4">LPXTG cell wall anchor domain containing protein</fullName>
    </submittedName>
</protein>
<accession>A0A2P5FV62</accession>
<feature type="compositionally biased region" description="Polar residues" evidence="1">
    <location>
        <begin position="48"/>
        <end position="65"/>
    </location>
</feature>
<keyword evidence="3" id="KW-0732">Signal</keyword>
<dbReference type="AlphaFoldDB" id="A0A2P5FV62"/>
<dbReference type="Proteomes" id="UP000237000">
    <property type="component" value="Unassembled WGS sequence"/>
</dbReference>
<evidence type="ECO:0000256" key="2">
    <source>
        <dbReference type="SAM" id="Phobius"/>
    </source>
</evidence>
<reference evidence="5" key="1">
    <citation type="submission" date="2016-06" db="EMBL/GenBank/DDBJ databases">
        <title>Parallel loss of symbiosis genes in relatives of nitrogen-fixing non-legume Parasponia.</title>
        <authorList>
            <person name="Van Velzen R."/>
            <person name="Holmer R."/>
            <person name="Bu F."/>
            <person name="Rutten L."/>
            <person name="Van Zeijl A."/>
            <person name="Liu W."/>
            <person name="Santuari L."/>
            <person name="Cao Q."/>
            <person name="Sharma T."/>
            <person name="Shen D."/>
            <person name="Roswanjaya Y."/>
            <person name="Wardhani T."/>
            <person name="Kalhor M.S."/>
            <person name="Jansen J."/>
            <person name="Van den Hoogen J."/>
            <person name="Gungor B."/>
            <person name="Hartog M."/>
            <person name="Hontelez J."/>
            <person name="Verver J."/>
            <person name="Yang W.-C."/>
            <person name="Schijlen E."/>
            <person name="Repin R."/>
            <person name="Schilthuizen M."/>
            <person name="Schranz E."/>
            <person name="Heidstra R."/>
            <person name="Miyata K."/>
            <person name="Fedorova E."/>
            <person name="Kohlen W."/>
            <person name="Bisseling T."/>
            <person name="Smit S."/>
            <person name="Geurts R."/>
        </authorList>
    </citation>
    <scope>NUCLEOTIDE SEQUENCE [LARGE SCALE GENOMIC DNA]</scope>
    <source>
        <strain evidence="5">cv. RG33-2</strain>
    </source>
</reference>
<proteinExistence type="predicted"/>
<feature type="compositionally biased region" description="Low complexity" evidence="1">
    <location>
        <begin position="33"/>
        <end position="47"/>
    </location>
</feature>
<organism evidence="4 5">
    <name type="scientific">Trema orientale</name>
    <name type="common">Charcoal tree</name>
    <name type="synonym">Celtis orientalis</name>
    <dbReference type="NCBI Taxonomy" id="63057"/>
    <lineage>
        <taxon>Eukaryota</taxon>
        <taxon>Viridiplantae</taxon>
        <taxon>Streptophyta</taxon>
        <taxon>Embryophyta</taxon>
        <taxon>Tracheophyta</taxon>
        <taxon>Spermatophyta</taxon>
        <taxon>Magnoliopsida</taxon>
        <taxon>eudicotyledons</taxon>
        <taxon>Gunneridae</taxon>
        <taxon>Pentapetalae</taxon>
        <taxon>rosids</taxon>
        <taxon>fabids</taxon>
        <taxon>Rosales</taxon>
        <taxon>Cannabaceae</taxon>
        <taxon>Trema</taxon>
    </lineage>
</organism>
<evidence type="ECO:0000256" key="1">
    <source>
        <dbReference type="SAM" id="MobiDB-lite"/>
    </source>
</evidence>
<feature type="region of interest" description="Disordered" evidence="1">
    <location>
        <begin position="142"/>
        <end position="170"/>
    </location>
</feature>
<evidence type="ECO:0000313" key="5">
    <source>
        <dbReference type="Proteomes" id="UP000237000"/>
    </source>
</evidence>
<feature type="compositionally biased region" description="Low complexity" evidence="1">
    <location>
        <begin position="71"/>
        <end position="84"/>
    </location>
</feature>
<feature type="region of interest" description="Disordered" evidence="1">
    <location>
        <begin position="245"/>
        <end position="266"/>
    </location>
</feature>
<feature type="chain" id="PRO_5015154322" evidence="3">
    <location>
        <begin position="27"/>
        <end position="341"/>
    </location>
</feature>
<comment type="caution">
    <text evidence="4">The sequence shown here is derived from an EMBL/GenBank/DDBJ whole genome shotgun (WGS) entry which is preliminary data.</text>
</comment>
<keyword evidence="2" id="KW-0812">Transmembrane</keyword>
<evidence type="ECO:0000256" key="3">
    <source>
        <dbReference type="SAM" id="SignalP"/>
    </source>
</evidence>
<dbReference type="NCBIfam" id="TIGR01167">
    <property type="entry name" value="LPXTG_anchor"/>
    <property type="match status" value="1"/>
</dbReference>
<feature type="compositionally biased region" description="Low complexity" evidence="1">
    <location>
        <begin position="143"/>
        <end position="170"/>
    </location>
</feature>
<gene>
    <name evidence="4" type="ORF">TorRG33x02_024320</name>
</gene>
<keyword evidence="5" id="KW-1185">Reference proteome</keyword>
<sequence>MAAELISKLSLYILVLLLSLTVQTSAARRSEMLPLPNNTTELPPATNDTDLFPQNDSNTAQTTDYNDPDEPLLLTLTPETTIPLSPKYNSESSPYYNPEEATESTDDGFFSFATPSPFPPALAPLSALEDQNDVVFSPEYPDPEIASSIASPPPYYDQHQPQQPPTLSTQPALQDQNDVVFPPEFDHNDSETVSISSPPQYFGDDQDDPFYDTPVPATAPFSDDISPSEYLPDYGYSPGVSPVFDTDYDDNYYAPPPPDQSRTHPEVFPFTYEADDEVDPELAEDIQDYNGSAAQGGSGTVAVALGAVCLIGIGGFIYKKRKNEQQRKSQYEYLNKRDIEY</sequence>
<dbReference type="InParanoid" id="A0A2P5FV62"/>
<feature type="signal peptide" evidence="3">
    <location>
        <begin position="1"/>
        <end position="26"/>
    </location>
</feature>
<name>A0A2P5FV62_TREOI</name>
<feature type="transmembrane region" description="Helical" evidence="2">
    <location>
        <begin position="299"/>
        <end position="318"/>
    </location>
</feature>
<feature type="region of interest" description="Disordered" evidence="1">
    <location>
        <begin position="33"/>
        <end position="115"/>
    </location>
</feature>